<gene>
    <name evidence="4" type="ORF">Vbra_2639</name>
</gene>
<dbReference type="FunCoup" id="A0A0G4G5K7">
    <property type="interactions" value="1"/>
</dbReference>
<feature type="compositionally biased region" description="Basic and acidic residues" evidence="1">
    <location>
        <begin position="9"/>
        <end position="29"/>
    </location>
</feature>
<dbReference type="OrthoDB" id="370932at2759"/>
<dbReference type="InterPro" id="IPR039713">
    <property type="entry name" value="At2g23090-like"/>
</dbReference>
<reference evidence="4 5" key="1">
    <citation type="submission" date="2014-11" db="EMBL/GenBank/DDBJ databases">
        <authorList>
            <person name="Zhu J."/>
            <person name="Qi W."/>
            <person name="Song R."/>
        </authorList>
    </citation>
    <scope>NUCLEOTIDE SEQUENCE [LARGE SCALE GENOMIC DNA]</scope>
</reference>
<keyword evidence="5" id="KW-1185">Reference proteome</keyword>
<dbReference type="InterPro" id="IPR026939">
    <property type="entry name" value="ZNF706/At2g23090_sf"/>
</dbReference>
<feature type="domain" description="Small EDRK-rich factor-like N-terminal" evidence="2">
    <location>
        <begin position="4"/>
        <end position="35"/>
    </location>
</feature>
<organism evidence="4 5">
    <name type="scientific">Vitrella brassicaformis (strain CCMP3155)</name>
    <dbReference type="NCBI Taxonomy" id="1169540"/>
    <lineage>
        <taxon>Eukaryota</taxon>
        <taxon>Sar</taxon>
        <taxon>Alveolata</taxon>
        <taxon>Colpodellida</taxon>
        <taxon>Vitrellaceae</taxon>
        <taxon>Vitrella</taxon>
    </lineage>
</organism>
<feature type="domain" description="At2g23090-like zinc-binding" evidence="3">
    <location>
        <begin position="38"/>
        <end position="74"/>
    </location>
</feature>
<dbReference type="PANTHER" id="PTHR33788:SF1">
    <property type="entry name" value="ZINC-BINDING PROTEIN"/>
    <property type="match status" value="1"/>
</dbReference>
<dbReference type="InterPro" id="IPR007513">
    <property type="entry name" value="SERF-like_N"/>
</dbReference>
<dbReference type="EMBL" id="CDMY01000565">
    <property type="protein sequence ID" value="CEM23343.1"/>
    <property type="molecule type" value="Genomic_DNA"/>
</dbReference>
<dbReference type="OMA" id="VICKVCY"/>
<accession>A0A0G4G5K7</accession>
<evidence type="ECO:0000259" key="3">
    <source>
        <dbReference type="Pfam" id="PF12907"/>
    </source>
</evidence>
<dbReference type="Pfam" id="PF04419">
    <property type="entry name" value="SERF-like_N"/>
    <property type="match status" value="1"/>
</dbReference>
<evidence type="ECO:0000313" key="5">
    <source>
        <dbReference type="Proteomes" id="UP000041254"/>
    </source>
</evidence>
<dbReference type="Proteomes" id="UP000041254">
    <property type="component" value="Unassembled WGS sequence"/>
</dbReference>
<protein>
    <submittedName>
        <fullName evidence="4">Uncharacterized protein</fullName>
    </submittedName>
</protein>
<evidence type="ECO:0000313" key="4">
    <source>
        <dbReference type="EMBL" id="CEM23343.1"/>
    </source>
</evidence>
<sequence>MGRSNGCKAEQKRARNEKNAPKEGKSQLKQNEKSLTLICSVCRQPFMKTQGGCAVEHARSKHPNKSVDECFPDLAA</sequence>
<dbReference type="AlphaFoldDB" id="A0A0G4G5K7"/>
<dbReference type="Gene3D" id="4.10.1050.10">
    <property type="entry name" value="At2g23090-like"/>
    <property type="match status" value="1"/>
</dbReference>
<dbReference type="InParanoid" id="A0A0G4G5K7"/>
<dbReference type="SUPFAM" id="SSF118359">
    <property type="entry name" value="Expressed protein At2g23090/F21P24.15"/>
    <property type="match status" value="1"/>
</dbReference>
<dbReference type="Pfam" id="PF12907">
    <property type="entry name" value="zf-met2"/>
    <property type="match status" value="1"/>
</dbReference>
<feature type="region of interest" description="Disordered" evidence="1">
    <location>
        <begin position="1"/>
        <end position="29"/>
    </location>
</feature>
<evidence type="ECO:0000256" key="1">
    <source>
        <dbReference type="SAM" id="MobiDB-lite"/>
    </source>
</evidence>
<dbReference type="PANTHER" id="PTHR33788">
    <property type="entry name" value="OS07G0114300 PROTEIN"/>
    <property type="match status" value="1"/>
</dbReference>
<evidence type="ECO:0000259" key="2">
    <source>
        <dbReference type="Pfam" id="PF04419"/>
    </source>
</evidence>
<dbReference type="VEuPathDB" id="CryptoDB:Vbra_2639"/>
<name>A0A0G4G5K7_VITBC</name>
<proteinExistence type="predicted"/>
<dbReference type="InterPro" id="IPR039438">
    <property type="entry name" value="At2g23090-like_Znf"/>
</dbReference>